<evidence type="ECO:0000313" key="2">
    <source>
        <dbReference type="EMBL" id="MDT0379997.1"/>
    </source>
</evidence>
<organism evidence="2 3">
    <name type="scientific">Streptomyces hazeniae</name>
    <dbReference type="NCBI Taxonomy" id="3075538"/>
    <lineage>
        <taxon>Bacteria</taxon>
        <taxon>Bacillati</taxon>
        <taxon>Actinomycetota</taxon>
        <taxon>Actinomycetes</taxon>
        <taxon>Kitasatosporales</taxon>
        <taxon>Streptomycetaceae</taxon>
        <taxon>Streptomyces</taxon>
    </lineage>
</organism>
<proteinExistence type="predicted"/>
<keyword evidence="3" id="KW-1185">Reference proteome</keyword>
<comment type="caution">
    <text evidence="2">The sequence shown here is derived from an EMBL/GenBank/DDBJ whole genome shotgun (WGS) entry which is preliminary data.</text>
</comment>
<protein>
    <submittedName>
        <fullName evidence="2">Uncharacterized protein</fullName>
    </submittedName>
</protein>
<dbReference type="Proteomes" id="UP001183414">
    <property type="component" value="Unassembled WGS sequence"/>
</dbReference>
<reference evidence="3" key="1">
    <citation type="submission" date="2023-07" db="EMBL/GenBank/DDBJ databases">
        <title>30 novel species of actinomycetes from the DSMZ collection.</title>
        <authorList>
            <person name="Nouioui I."/>
        </authorList>
    </citation>
    <scope>NUCLEOTIDE SEQUENCE [LARGE SCALE GENOMIC DNA]</scope>
    <source>
        <strain evidence="3">DSM 42041</strain>
    </source>
</reference>
<name>A0ABU2NVG8_9ACTN</name>
<feature type="region of interest" description="Disordered" evidence="1">
    <location>
        <begin position="1"/>
        <end position="44"/>
    </location>
</feature>
<gene>
    <name evidence="2" type="ORF">RM572_14635</name>
</gene>
<evidence type="ECO:0000256" key="1">
    <source>
        <dbReference type="SAM" id="MobiDB-lite"/>
    </source>
</evidence>
<dbReference type="EMBL" id="JAVREQ010000012">
    <property type="protein sequence ID" value="MDT0379997.1"/>
    <property type="molecule type" value="Genomic_DNA"/>
</dbReference>
<accession>A0ABU2NVG8</accession>
<sequence>MADEPGVDQRDALTGRYPPDLGRGGGGVGGRADVEAQRPQAVLE</sequence>
<evidence type="ECO:0000313" key="3">
    <source>
        <dbReference type="Proteomes" id="UP001183414"/>
    </source>
</evidence>